<feature type="region of interest" description="Disordered" evidence="1">
    <location>
        <begin position="37"/>
        <end position="61"/>
    </location>
</feature>
<dbReference type="Proteomes" id="UP000294901">
    <property type="component" value="Unassembled WGS sequence"/>
</dbReference>
<keyword evidence="2" id="KW-0472">Membrane</keyword>
<reference evidence="3 4" key="1">
    <citation type="submission" date="2019-03" db="EMBL/GenBank/DDBJ databases">
        <title>Sequencing the genomes of 1000 actinobacteria strains.</title>
        <authorList>
            <person name="Klenk H.-P."/>
        </authorList>
    </citation>
    <scope>NUCLEOTIDE SEQUENCE [LARGE SCALE GENOMIC DNA]</scope>
    <source>
        <strain evidence="3 4">DSM 43805</strain>
    </source>
</reference>
<feature type="compositionally biased region" description="Low complexity" evidence="1">
    <location>
        <begin position="47"/>
        <end position="57"/>
    </location>
</feature>
<dbReference type="AlphaFoldDB" id="A0A4R6JZB1"/>
<keyword evidence="2" id="KW-1133">Transmembrane helix</keyword>
<evidence type="ECO:0000256" key="1">
    <source>
        <dbReference type="SAM" id="MobiDB-lite"/>
    </source>
</evidence>
<feature type="transmembrane region" description="Helical" evidence="2">
    <location>
        <begin position="98"/>
        <end position="119"/>
    </location>
</feature>
<comment type="caution">
    <text evidence="3">The sequence shown here is derived from an EMBL/GenBank/DDBJ whole genome shotgun (WGS) entry which is preliminary data.</text>
</comment>
<feature type="transmembrane region" description="Helical" evidence="2">
    <location>
        <begin position="71"/>
        <end position="92"/>
    </location>
</feature>
<evidence type="ECO:0000256" key="2">
    <source>
        <dbReference type="SAM" id="Phobius"/>
    </source>
</evidence>
<keyword evidence="2" id="KW-0812">Transmembrane</keyword>
<keyword evidence="4" id="KW-1185">Reference proteome</keyword>
<protein>
    <submittedName>
        <fullName evidence="3">Uncharacterized protein</fullName>
    </submittedName>
</protein>
<sequence>MEVTTPSGQRWGVRVVWEPRWRVMARRFGGWRAKRRHDDVGPGDVLSGGADVSSNVGSSGGSGSSGISDELAVIAVVLFALVAVGVVFWWVLLPLLLIILDGLIVLALLLVSVVARVLFRRPWMVRATSGRGEVTEVEVVGWRAALRRRDEIAESLRTGLKPAPHSVIV</sequence>
<organism evidence="3 4">
    <name type="scientific">Paractinoplanes brasiliensis</name>
    <dbReference type="NCBI Taxonomy" id="52695"/>
    <lineage>
        <taxon>Bacteria</taxon>
        <taxon>Bacillati</taxon>
        <taxon>Actinomycetota</taxon>
        <taxon>Actinomycetes</taxon>
        <taxon>Micromonosporales</taxon>
        <taxon>Micromonosporaceae</taxon>
        <taxon>Paractinoplanes</taxon>
    </lineage>
</organism>
<name>A0A4R6JZB1_9ACTN</name>
<accession>A0A4R6JZB1</accession>
<evidence type="ECO:0000313" key="4">
    <source>
        <dbReference type="Proteomes" id="UP000294901"/>
    </source>
</evidence>
<dbReference type="EMBL" id="SNWR01000001">
    <property type="protein sequence ID" value="TDO42243.1"/>
    <property type="molecule type" value="Genomic_DNA"/>
</dbReference>
<gene>
    <name evidence="3" type="ORF">C8E87_6010</name>
</gene>
<proteinExistence type="predicted"/>
<evidence type="ECO:0000313" key="3">
    <source>
        <dbReference type="EMBL" id="TDO42243.1"/>
    </source>
</evidence>